<dbReference type="HOGENOM" id="CLU_1666297_0_0_6"/>
<evidence type="ECO:0000313" key="2">
    <source>
        <dbReference type="Proteomes" id="UP000034085"/>
    </source>
</evidence>
<gene>
    <name evidence="1" type="ORF">F384_12525</name>
</gene>
<dbReference type="EMBL" id="CP011132">
    <property type="protein sequence ID" value="AKE59360.1"/>
    <property type="molecule type" value="Genomic_DNA"/>
</dbReference>
<reference evidence="1 2" key="1">
    <citation type="journal article" date="2013" name="Appl. Microbiol. Biotechnol.">
        <title>Glycerol assimilation and production of 1,3-propanediol by Citrobacter amalonaticus Y19.</title>
        <authorList>
            <person name="Ainala S.K."/>
            <person name="Ashok S."/>
            <person name="Ko Y."/>
            <person name="Park S."/>
        </authorList>
    </citation>
    <scope>NUCLEOTIDE SEQUENCE [LARGE SCALE GENOMIC DNA]</scope>
    <source>
        <strain evidence="1 2">Y19</strain>
    </source>
</reference>
<evidence type="ECO:0000313" key="1">
    <source>
        <dbReference type="EMBL" id="AKE59360.1"/>
    </source>
</evidence>
<dbReference type="PATRIC" id="fig|1261127.3.peg.2620"/>
<proteinExistence type="predicted"/>
<sequence length="158" mass="17680">MLSGKDLGRAIEQAIDKKIAMGSAKSKAEVARHFKIKPPSIHDWINKGSISKEKLPELWNYFSDVVGSEHWGLKGYPISCDHHQITEVSDEIGSLDKLYSKASSEKQAIVDFILLEEGKEAPGWADSDARAYVDSLELKVRRWSEQSDNGKKPKKARA</sequence>
<dbReference type="Proteomes" id="UP000034085">
    <property type="component" value="Chromosome"/>
</dbReference>
<protein>
    <submittedName>
        <fullName evidence="1">Repressor</fullName>
    </submittedName>
</protein>
<name>A0A0F6RFF4_CITAM</name>
<dbReference type="KEGG" id="cama:F384_12525"/>
<dbReference type="OrthoDB" id="9791537at2"/>
<dbReference type="AlphaFoldDB" id="A0A0F6RFF4"/>
<accession>A0A0F6RFF4</accession>
<organism evidence="1 2">
    <name type="scientific">Citrobacter amalonaticus Y19</name>
    <dbReference type="NCBI Taxonomy" id="1261127"/>
    <lineage>
        <taxon>Bacteria</taxon>
        <taxon>Pseudomonadati</taxon>
        <taxon>Pseudomonadota</taxon>
        <taxon>Gammaproteobacteria</taxon>
        <taxon>Enterobacterales</taxon>
        <taxon>Enterobacteriaceae</taxon>
        <taxon>Citrobacter</taxon>
    </lineage>
</organism>
<dbReference type="RefSeq" id="WP_046483155.1">
    <property type="nucleotide sequence ID" value="NZ_CP011132.1"/>
</dbReference>